<sequence length="194" mass="20517">MIADVSGRGVCFTEVLELFVRDESARTHRGGPRQTAAAGDRFMFSDYLTSAQSRRYALPSGGHAAPASKRGSVHGGTMGQDLEGVELAKAVQWLRDELLEAAAQGASRAVRFAVDAIELEFTVELRKDRKGKAGFKAWVVTAGADVSRGRADTHRVKLALSPKDPEGRTLEIGNTDRGGTAGFTRAAPSSGGGS</sequence>
<dbReference type="EMBL" id="BAAAID010000072">
    <property type="protein sequence ID" value="GAA0952071.1"/>
    <property type="molecule type" value="Genomic_DNA"/>
</dbReference>
<organism evidence="3 4">
    <name type="scientific">Streptomyces rhizosphaericus</name>
    <dbReference type="NCBI Taxonomy" id="114699"/>
    <lineage>
        <taxon>Bacteria</taxon>
        <taxon>Bacillati</taxon>
        <taxon>Actinomycetota</taxon>
        <taxon>Actinomycetes</taxon>
        <taxon>Kitasatosporales</taxon>
        <taxon>Streptomycetaceae</taxon>
        <taxon>Streptomyces</taxon>
        <taxon>Streptomyces violaceusniger group</taxon>
    </lineage>
</organism>
<dbReference type="Proteomes" id="UP001500418">
    <property type="component" value="Unassembled WGS sequence"/>
</dbReference>
<evidence type="ECO:0000256" key="1">
    <source>
        <dbReference type="SAM" id="MobiDB-lite"/>
    </source>
</evidence>
<keyword evidence="4" id="KW-1185">Reference proteome</keyword>
<gene>
    <name evidence="3" type="ORF">GCM10009575_076910</name>
</gene>
<accession>A0ABN1R5S5</accession>
<evidence type="ECO:0000259" key="2">
    <source>
        <dbReference type="Pfam" id="PF19631"/>
    </source>
</evidence>
<evidence type="ECO:0000313" key="3">
    <source>
        <dbReference type="EMBL" id="GAA0952071.1"/>
    </source>
</evidence>
<dbReference type="InterPro" id="IPR045608">
    <property type="entry name" value="Trypco2"/>
</dbReference>
<name>A0ABN1R5S5_9ACTN</name>
<protein>
    <recommendedName>
        <fullName evidence="2">Trypsin-co-occurring domain-containing protein</fullName>
    </recommendedName>
</protein>
<evidence type="ECO:0000313" key="4">
    <source>
        <dbReference type="Proteomes" id="UP001500418"/>
    </source>
</evidence>
<feature type="region of interest" description="Disordered" evidence="1">
    <location>
        <begin position="164"/>
        <end position="194"/>
    </location>
</feature>
<dbReference type="Pfam" id="PF19631">
    <property type="entry name" value="Trypco2"/>
    <property type="match status" value="1"/>
</dbReference>
<reference evidence="3 4" key="1">
    <citation type="journal article" date="2019" name="Int. J. Syst. Evol. Microbiol.">
        <title>The Global Catalogue of Microorganisms (GCM) 10K type strain sequencing project: providing services to taxonomists for standard genome sequencing and annotation.</title>
        <authorList>
            <consortium name="The Broad Institute Genomics Platform"/>
            <consortium name="The Broad Institute Genome Sequencing Center for Infectious Disease"/>
            <person name="Wu L."/>
            <person name="Ma J."/>
        </authorList>
    </citation>
    <scope>NUCLEOTIDE SEQUENCE [LARGE SCALE GENOMIC DNA]</scope>
    <source>
        <strain evidence="3 4">JCM 11444</strain>
    </source>
</reference>
<comment type="caution">
    <text evidence="3">The sequence shown here is derived from an EMBL/GenBank/DDBJ whole genome shotgun (WGS) entry which is preliminary data.</text>
</comment>
<feature type="domain" description="Trypsin-co-occurring" evidence="2">
    <location>
        <begin position="85"/>
        <end position="162"/>
    </location>
</feature>
<proteinExistence type="predicted"/>